<sequence>MYNPYQPPGMYGRPPDYGAYGAPPGMGPPPGMAAPGTAPPGMQQANAQQPGRPGGFPPNFQPPPNMPNINFSAPVIRLGTSGPAKSSTPDLSKDRGDGPGRRPGLGSSLESQRQNVRDAMMQLQPPTREEIVRTIFVGGITEGVGGDEGVERILRSAGNLRRWIRATDADDKPCKFGFAEYEDPESLGTAVEVLKDVQVPVKRQTPSDTEDKEEREVEKSTLLVVVDESSLSYLEQYESTRGEQDPAERQAQLDNAKKALAAVLKDLCHPASPTQKEDASGIDREGDTAMKDLEGQNDGTSAEVVTIPITVEDELSDIPPDMRETVAKEIAAFRDRSNRRDIERLRREEEIETLERNRNSGPRINRLASPPPSAPSGPAAGANGVPLGARERGMPNAPSGPKGFGVQIPKDYQKGVAFVNGGSVSGATTVYIDREDEDSDADDEELERRRLAKKEADLEKHFLDQERRWLNRERSRTAALEREKKRDMEEEAKVQEVRDEADKRLSEWNDDVEASRKASEYYADRGAWLRSRAAFKAREASMDEADRAAEERERARSVQQREQARGMADDFLARQAEELETRLEAPREPQRFKLSLGAAAQKAQAATSRRTVAEVEGLLEDEEEPQATARRPLIPIKFDSAAEAAGLTEEERAQAARQLAQEIPTDKDGLWKWEVKWEFVDESVVSEQLKPFVEKKIVEYLGVQEQMLVDVVEEHVRKHGHPQELVEQLEEALDEEAEVLVKKLWRMIIFFSESEKRGLSG</sequence>
<keyword evidence="1" id="KW-0507">mRNA processing</keyword>
<feature type="compositionally biased region" description="Low complexity" evidence="2">
    <location>
        <begin position="33"/>
        <end position="42"/>
    </location>
</feature>
<gene>
    <name evidence="4" type="ORF">BJX68DRAFT_197750</name>
</gene>
<dbReference type="SMART" id="SM00311">
    <property type="entry name" value="PWI"/>
    <property type="match status" value="1"/>
</dbReference>
<comment type="caution">
    <text evidence="4">The sequence shown here is derived from an EMBL/GenBank/DDBJ whole genome shotgun (WGS) entry which is preliminary data.</text>
</comment>
<evidence type="ECO:0000256" key="2">
    <source>
        <dbReference type="SAM" id="MobiDB-lite"/>
    </source>
</evidence>
<feature type="region of interest" description="Disordered" evidence="2">
    <location>
        <begin position="429"/>
        <end position="448"/>
    </location>
</feature>
<evidence type="ECO:0000259" key="3">
    <source>
        <dbReference type="PROSITE" id="PS51025"/>
    </source>
</evidence>
<dbReference type="GeneID" id="98152672"/>
<dbReference type="Proteomes" id="UP001610444">
    <property type="component" value="Unassembled WGS sequence"/>
</dbReference>
<evidence type="ECO:0000256" key="1">
    <source>
        <dbReference type="ARBA" id="ARBA00022664"/>
    </source>
</evidence>
<protein>
    <recommendedName>
        <fullName evidence="3">PWI domain-containing protein</fullName>
    </recommendedName>
</protein>
<dbReference type="InterPro" id="IPR036483">
    <property type="entry name" value="PWI_dom_sf"/>
</dbReference>
<feature type="region of interest" description="Disordered" evidence="2">
    <location>
        <begin position="353"/>
        <end position="408"/>
    </location>
</feature>
<feature type="compositionally biased region" description="Basic and acidic residues" evidence="2">
    <location>
        <begin position="539"/>
        <end position="556"/>
    </location>
</feature>
<feature type="compositionally biased region" description="Pro residues" evidence="2">
    <location>
        <begin position="55"/>
        <end position="66"/>
    </location>
</feature>
<accession>A0ABR4JIZ7</accession>
<feature type="region of interest" description="Disordered" evidence="2">
    <location>
        <begin position="539"/>
        <end position="567"/>
    </location>
</feature>
<dbReference type="InterPro" id="IPR052768">
    <property type="entry name" value="RBM25"/>
</dbReference>
<feature type="domain" description="PWI" evidence="3">
    <location>
        <begin position="668"/>
        <end position="761"/>
    </location>
</feature>
<reference evidence="4 5" key="1">
    <citation type="submission" date="2024-07" db="EMBL/GenBank/DDBJ databases">
        <title>Section-level genome sequencing and comparative genomics of Aspergillus sections Usti and Cavernicolus.</title>
        <authorList>
            <consortium name="Lawrence Berkeley National Laboratory"/>
            <person name="Nybo J.L."/>
            <person name="Vesth T.C."/>
            <person name="Theobald S."/>
            <person name="Frisvad J.C."/>
            <person name="Larsen T.O."/>
            <person name="Kjaerboelling I."/>
            <person name="Rothschild-Mancinelli K."/>
            <person name="Lyhne E.K."/>
            <person name="Kogle M.E."/>
            <person name="Barry K."/>
            <person name="Clum A."/>
            <person name="Na H."/>
            <person name="Ledsgaard L."/>
            <person name="Lin J."/>
            <person name="Lipzen A."/>
            <person name="Kuo A."/>
            <person name="Riley R."/>
            <person name="Mondo S."/>
            <person name="LaButti K."/>
            <person name="Haridas S."/>
            <person name="Pangalinan J."/>
            <person name="Salamov A.A."/>
            <person name="Simmons B.A."/>
            <person name="Magnuson J.K."/>
            <person name="Chen J."/>
            <person name="Drula E."/>
            <person name="Henrissat B."/>
            <person name="Wiebenga A."/>
            <person name="Lubbers R.J."/>
            <person name="Gomes A.C."/>
            <person name="Macurrencykelacurrency M.R."/>
            <person name="Stajich J."/>
            <person name="Grigoriev I.V."/>
            <person name="Mortensen U.H."/>
            <person name="De vries R.P."/>
            <person name="Baker S.E."/>
            <person name="Andersen M.R."/>
        </authorList>
    </citation>
    <scope>NUCLEOTIDE SEQUENCE [LARGE SCALE GENOMIC DNA]</scope>
    <source>
        <strain evidence="4 5">CBS 756.74</strain>
    </source>
</reference>
<evidence type="ECO:0000313" key="4">
    <source>
        <dbReference type="EMBL" id="KAL2839549.1"/>
    </source>
</evidence>
<dbReference type="EMBL" id="JBFXLR010000073">
    <property type="protein sequence ID" value="KAL2839549.1"/>
    <property type="molecule type" value="Genomic_DNA"/>
</dbReference>
<dbReference type="SUPFAM" id="SSF54928">
    <property type="entry name" value="RNA-binding domain, RBD"/>
    <property type="match status" value="1"/>
</dbReference>
<evidence type="ECO:0000313" key="5">
    <source>
        <dbReference type="Proteomes" id="UP001610444"/>
    </source>
</evidence>
<feature type="compositionally biased region" description="Acidic residues" evidence="2">
    <location>
        <begin position="434"/>
        <end position="445"/>
    </location>
</feature>
<dbReference type="Pfam" id="PF01480">
    <property type="entry name" value="PWI"/>
    <property type="match status" value="1"/>
</dbReference>
<feature type="compositionally biased region" description="Basic and acidic residues" evidence="2">
    <location>
        <begin position="91"/>
        <end position="100"/>
    </location>
</feature>
<proteinExistence type="predicted"/>
<dbReference type="SUPFAM" id="SSF101233">
    <property type="entry name" value="PWI domain"/>
    <property type="match status" value="1"/>
</dbReference>
<keyword evidence="5" id="KW-1185">Reference proteome</keyword>
<dbReference type="RefSeq" id="XP_070893592.1">
    <property type="nucleotide sequence ID" value="XM_071037508.1"/>
</dbReference>
<dbReference type="InterPro" id="IPR002483">
    <property type="entry name" value="PWI_dom"/>
</dbReference>
<dbReference type="CDD" id="cd12446">
    <property type="entry name" value="RRM_RBM25"/>
    <property type="match status" value="1"/>
</dbReference>
<dbReference type="InterPro" id="IPR035979">
    <property type="entry name" value="RBD_domain_sf"/>
</dbReference>
<dbReference type="Gene3D" id="1.20.1390.10">
    <property type="entry name" value="PWI domain"/>
    <property type="match status" value="1"/>
</dbReference>
<feature type="region of interest" description="Disordered" evidence="2">
    <location>
        <begin position="473"/>
        <end position="506"/>
    </location>
</feature>
<organism evidence="4 5">
    <name type="scientific">Aspergillus pseudodeflectus</name>
    <dbReference type="NCBI Taxonomy" id="176178"/>
    <lineage>
        <taxon>Eukaryota</taxon>
        <taxon>Fungi</taxon>
        <taxon>Dikarya</taxon>
        <taxon>Ascomycota</taxon>
        <taxon>Pezizomycotina</taxon>
        <taxon>Eurotiomycetes</taxon>
        <taxon>Eurotiomycetidae</taxon>
        <taxon>Eurotiales</taxon>
        <taxon>Aspergillaceae</taxon>
        <taxon>Aspergillus</taxon>
        <taxon>Aspergillus subgen. Nidulantes</taxon>
    </lineage>
</organism>
<name>A0ABR4JIZ7_9EURO</name>
<feature type="region of interest" description="Disordered" evidence="2">
    <location>
        <begin position="1"/>
        <end position="126"/>
    </location>
</feature>
<dbReference type="PANTHER" id="PTHR18806:SF4">
    <property type="entry name" value="RNA-BINDING PROTEIN 25"/>
    <property type="match status" value="1"/>
</dbReference>
<dbReference type="InterPro" id="IPR034268">
    <property type="entry name" value="RBM25_RRM"/>
</dbReference>
<dbReference type="PROSITE" id="PS51025">
    <property type="entry name" value="PWI"/>
    <property type="match status" value="1"/>
</dbReference>
<dbReference type="PANTHER" id="PTHR18806">
    <property type="entry name" value="RBM25 PROTEIN"/>
    <property type="match status" value="1"/>
</dbReference>
<feature type="compositionally biased region" description="Low complexity" evidence="2">
    <location>
        <begin position="11"/>
        <end position="23"/>
    </location>
</feature>